<dbReference type="EMBL" id="JAWQEV010000003">
    <property type="protein sequence ID" value="MDW4573509.1"/>
    <property type="molecule type" value="Genomic_DNA"/>
</dbReference>
<dbReference type="Proteomes" id="UP001283109">
    <property type="component" value="Unassembled WGS sequence"/>
</dbReference>
<name>A0ABU4H493_9MICO</name>
<accession>A0ABU4H493</accession>
<dbReference type="Pfam" id="PF15598">
    <property type="entry name" value="Imm61"/>
    <property type="match status" value="1"/>
</dbReference>
<evidence type="ECO:0000313" key="1">
    <source>
        <dbReference type="EMBL" id="MDW4573509.1"/>
    </source>
</evidence>
<evidence type="ECO:0000313" key="2">
    <source>
        <dbReference type="Proteomes" id="UP001283109"/>
    </source>
</evidence>
<protein>
    <submittedName>
        <fullName evidence="1">Imm61 family immunity protein</fullName>
    </submittedName>
</protein>
<dbReference type="RefSeq" id="WP_318354009.1">
    <property type="nucleotide sequence ID" value="NZ_JAWQEV010000003.1"/>
</dbReference>
<comment type="caution">
    <text evidence="1">The sequence shown here is derived from an EMBL/GenBank/DDBJ whole genome shotgun (WGS) entry which is preliminary data.</text>
</comment>
<organism evidence="1 2">
    <name type="scientific">Microbacterium arthrosphaerae</name>
    <dbReference type="NCBI Taxonomy" id="792652"/>
    <lineage>
        <taxon>Bacteria</taxon>
        <taxon>Bacillati</taxon>
        <taxon>Actinomycetota</taxon>
        <taxon>Actinomycetes</taxon>
        <taxon>Micrococcales</taxon>
        <taxon>Microbacteriaceae</taxon>
        <taxon>Microbacterium</taxon>
    </lineage>
</organism>
<gene>
    <name evidence="1" type="ORF">R8Z58_12065</name>
</gene>
<dbReference type="InterPro" id="IPR028953">
    <property type="entry name" value="Imm_IFT-like"/>
</dbReference>
<sequence>MASEHASDGDTVERASLDAALEDLGAWAPRAGYERSVVEGAIVFADGGGELRYYVRFDGQEFTLSHAQRAEGESLLLAASDLEDVERMLSERIGADLRAQRGEAPVPLPFALAELAPGYRLDTTETGWADLIDERVDRRVGRFRHTDVPFAAVSFSWYAGEDPSTLRAAFEGAVAEFGGAEAEGTR</sequence>
<proteinExistence type="predicted"/>
<keyword evidence="2" id="KW-1185">Reference proteome</keyword>
<reference evidence="1 2" key="1">
    <citation type="submission" date="2023-11" db="EMBL/GenBank/DDBJ databases">
        <title>Draft genome sequence of Microbacterium arthrosphaerae JCM 30492.</title>
        <authorList>
            <person name="Zhang G."/>
            <person name="Ding Y."/>
        </authorList>
    </citation>
    <scope>NUCLEOTIDE SEQUENCE [LARGE SCALE GENOMIC DNA]</scope>
    <source>
        <strain evidence="1 2">JCM 30492</strain>
    </source>
</reference>